<proteinExistence type="inferred from homology"/>
<name>A0A4D6YAH0_9GAMM</name>
<dbReference type="PANTHER" id="PTHR30404:SF6">
    <property type="entry name" value="N-ACETYLMURAMOYL-L-ALANINE AMIDASE AMIB"/>
    <property type="match status" value="1"/>
</dbReference>
<dbReference type="EC" id="3.5.1.28" evidence="3"/>
<reference evidence="7 8" key="2">
    <citation type="submission" date="2019-05" db="EMBL/GenBank/DDBJ databases">
        <title>Genome evolution of the obligate endosymbiont Buchnera aphidicola.</title>
        <authorList>
            <person name="Moran N.A."/>
        </authorList>
    </citation>
    <scope>NUCLEOTIDE SEQUENCE [LARGE SCALE GENOMIC DNA]</scope>
    <source>
        <strain evidence="7 8">Hla</strain>
    </source>
</reference>
<organism evidence="7 8">
    <name type="scientific">Buchnera aphidicola</name>
    <name type="common">Hyperomyzus lactucae</name>
    <dbReference type="NCBI Taxonomy" id="1241860"/>
    <lineage>
        <taxon>Bacteria</taxon>
        <taxon>Pseudomonadati</taxon>
        <taxon>Pseudomonadota</taxon>
        <taxon>Gammaproteobacteria</taxon>
        <taxon>Enterobacterales</taxon>
        <taxon>Erwiniaceae</taxon>
        <taxon>Buchnera</taxon>
    </lineage>
</organism>
<feature type="domain" description="MurNAc-LAA" evidence="6">
    <location>
        <begin position="67"/>
        <end position="225"/>
    </location>
</feature>
<evidence type="ECO:0000256" key="2">
    <source>
        <dbReference type="ARBA" id="ARBA00010860"/>
    </source>
</evidence>
<evidence type="ECO:0000256" key="4">
    <source>
        <dbReference type="ARBA" id="ARBA00022801"/>
    </source>
</evidence>
<accession>A0A4D6YAH0</accession>
<dbReference type="SMART" id="SM00646">
    <property type="entry name" value="Ami_3"/>
    <property type="match status" value="1"/>
</dbReference>
<dbReference type="GO" id="GO:0008745">
    <property type="term" value="F:N-acetylmuramoyl-L-alanine amidase activity"/>
    <property type="evidence" value="ECO:0007669"/>
    <property type="project" value="UniProtKB-EC"/>
</dbReference>
<dbReference type="Pfam" id="PF01520">
    <property type="entry name" value="Amidase_3"/>
    <property type="match status" value="1"/>
</dbReference>
<comment type="similarity">
    <text evidence="2">Belongs to the N-acetylmuramoyl-L-alanine amidase 3 family.</text>
</comment>
<protein>
    <recommendedName>
        <fullName evidence="3">N-acetylmuramoyl-L-alanine amidase</fullName>
        <ecNumber evidence="3">3.5.1.28</ecNumber>
    </recommendedName>
</protein>
<dbReference type="GO" id="GO:0009253">
    <property type="term" value="P:peptidoglycan catabolic process"/>
    <property type="evidence" value="ECO:0007669"/>
    <property type="project" value="InterPro"/>
</dbReference>
<evidence type="ECO:0000313" key="8">
    <source>
        <dbReference type="Proteomes" id="UP000298738"/>
    </source>
</evidence>
<dbReference type="InterPro" id="IPR002508">
    <property type="entry name" value="MurNAc-LAA_cat"/>
</dbReference>
<dbReference type="OrthoDB" id="9806267at2"/>
<dbReference type="PANTHER" id="PTHR30404">
    <property type="entry name" value="N-ACETYLMURAMOYL-L-ALANINE AMIDASE"/>
    <property type="match status" value="1"/>
</dbReference>
<evidence type="ECO:0000259" key="6">
    <source>
        <dbReference type="SMART" id="SM00646"/>
    </source>
</evidence>
<dbReference type="RefSeq" id="WP_158358276.1">
    <property type="nucleotide sequence ID" value="NZ_CP034876.1"/>
</dbReference>
<dbReference type="AlphaFoldDB" id="A0A4D6YAH0"/>
<dbReference type="GO" id="GO:0030288">
    <property type="term" value="C:outer membrane-bounded periplasmic space"/>
    <property type="evidence" value="ECO:0007669"/>
    <property type="project" value="TreeGrafter"/>
</dbReference>
<dbReference type="GO" id="GO:0071555">
    <property type="term" value="P:cell wall organization"/>
    <property type="evidence" value="ECO:0007669"/>
    <property type="project" value="UniProtKB-KW"/>
</dbReference>
<sequence length="240" mass="27726">MSKKITIVIDAGHGGRDPGAISHTGLQEKKVNIQIALKLNQLLNNDGMFNTILTRSDDSYFSVKMRKKFLKKNHVNLLVSIHADSFNKQYVSGASIWMISKSRMNREIDNYIKKKITVRFPESIEKIFKENENDVFLKKTILDLEFYNLQKTVLDISKYLFQEMKKNIKLHKMSPNNASLGILSSINIPSILIETGFLTNFSEEKKLGTDSYQNKLAHSIYLALKNYFYNVSILNKKKYF</sequence>
<dbReference type="Gene3D" id="3.40.630.40">
    <property type="entry name" value="Zn-dependent exopeptidases"/>
    <property type="match status" value="1"/>
</dbReference>
<dbReference type="InterPro" id="IPR050695">
    <property type="entry name" value="N-acetylmuramoyl_amidase_3"/>
</dbReference>
<comment type="catalytic activity">
    <reaction evidence="1">
        <text>Hydrolyzes the link between N-acetylmuramoyl residues and L-amino acid residues in certain cell-wall glycopeptides.</text>
        <dbReference type="EC" id="3.5.1.28"/>
    </reaction>
</comment>
<evidence type="ECO:0000256" key="1">
    <source>
        <dbReference type="ARBA" id="ARBA00001561"/>
    </source>
</evidence>
<dbReference type="CDD" id="cd02696">
    <property type="entry name" value="MurNAc-LAA"/>
    <property type="match status" value="1"/>
</dbReference>
<keyword evidence="4" id="KW-0378">Hydrolase</keyword>
<dbReference type="EMBL" id="CP034876">
    <property type="protein sequence ID" value="QCI21325.1"/>
    <property type="molecule type" value="Genomic_DNA"/>
</dbReference>
<evidence type="ECO:0000256" key="3">
    <source>
        <dbReference type="ARBA" id="ARBA00011901"/>
    </source>
</evidence>
<keyword evidence="5" id="KW-0961">Cell wall biogenesis/degradation</keyword>
<dbReference type="Proteomes" id="UP000298738">
    <property type="component" value="Chromosome"/>
</dbReference>
<evidence type="ECO:0000313" key="7">
    <source>
        <dbReference type="EMBL" id="QCI21325.1"/>
    </source>
</evidence>
<reference evidence="7 8" key="1">
    <citation type="submission" date="2018-12" db="EMBL/GenBank/DDBJ databases">
        <authorList>
            <person name="Chong R.A."/>
        </authorList>
    </citation>
    <scope>NUCLEOTIDE SEQUENCE [LARGE SCALE GENOMIC DNA]</scope>
    <source>
        <strain evidence="7 8">Hla</strain>
    </source>
</reference>
<evidence type="ECO:0000256" key="5">
    <source>
        <dbReference type="ARBA" id="ARBA00023316"/>
    </source>
</evidence>
<gene>
    <name evidence="7" type="ORF">D9V68_02950</name>
</gene>
<dbReference type="SUPFAM" id="SSF53187">
    <property type="entry name" value="Zn-dependent exopeptidases"/>
    <property type="match status" value="1"/>
</dbReference>